<feature type="transmembrane region" description="Helical" evidence="1">
    <location>
        <begin position="391"/>
        <end position="415"/>
    </location>
</feature>
<dbReference type="EMBL" id="EQ973887">
    <property type="protein sequence ID" value="EEF40338.1"/>
    <property type="molecule type" value="Genomic_DNA"/>
</dbReference>
<sequence length="417" mass="48445">MERQTDINIDQMSSSVRSRLLRNSPMSVSCCIFRVPSTLRKHDEQLFRPNLVPIGPYHRDLHKFQFAEKTKLWYLDCLITRAPTPNTTLECFLASIAAKVKYCLEFYGDEVKMPRDHFVEMLVIDGCFIIELFRRFVKIVPTSADDPLFKMPWVRKVLVTDLLLLENQLPWFVLDCLFNLTKSDNDSERTPLPQLAHNFFRGSALRTRVIQVDLRLQNKHLLDFQRNIILLGSEEFEDGHFLPIPCVTELLQAGVDFAVGETHNLMNITFKNGVLTIPPVRVLDNAESLLRNLIAYEQCDKNLGDRITSYAGFLDNLINTNEDIDYLRRKGIVTCFLSAEDVSAFFNRLYNDVHIVHSPFTKVSLEIIAYYNSHWPRWRTRLTRDYFNTPWSIISVIGAVVILVLTFLQTLYAMLYH</sequence>
<dbReference type="STRING" id="3988.B9S822"/>
<keyword evidence="1" id="KW-0472">Membrane</keyword>
<keyword evidence="1" id="KW-1133">Transmembrane helix</keyword>
<evidence type="ECO:0000313" key="2">
    <source>
        <dbReference type="EMBL" id="EEF40338.1"/>
    </source>
</evidence>
<keyword evidence="3" id="KW-1185">Reference proteome</keyword>
<dbReference type="eggNOG" id="ENOG502RY48">
    <property type="taxonomic scope" value="Eukaryota"/>
</dbReference>
<reference evidence="3" key="1">
    <citation type="journal article" date="2010" name="Nat. Biotechnol.">
        <title>Draft genome sequence of the oilseed species Ricinus communis.</title>
        <authorList>
            <person name="Chan A.P."/>
            <person name="Crabtree J."/>
            <person name="Zhao Q."/>
            <person name="Lorenzi H."/>
            <person name="Orvis J."/>
            <person name="Puiu D."/>
            <person name="Melake-Berhan A."/>
            <person name="Jones K.M."/>
            <person name="Redman J."/>
            <person name="Chen G."/>
            <person name="Cahoon E.B."/>
            <person name="Gedil M."/>
            <person name="Stanke M."/>
            <person name="Haas B.J."/>
            <person name="Wortman J.R."/>
            <person name="Fraser-Liggett C.M."/>
            <person name="Ravel J."/>
            <person name="Rabinowicz P.D."/>
        </authorList>
    </citation>
    <scope>NUCLEOTIDE SEQUENCE [LARGE SCALE GENOMIC DNA]</scope>
    <source>
        <strain evidence="3">cv. Hale</strain>
    </source>
</reference>
<dbReference type="PANTHER" id="PTHR31170">
    <property type="entry name" value="BNAC04G53230D PROTEIN"/>
    <property type="match status" value="1"/>
</dbReference>
<keyword evidence="1" id="KW-0812">Transmembrane</keyword>
<dbReference type="InParanoid" id="B9S822"/>
<organism evidence="2 3">
    <name type="scientific">Ricinus communis</name>
    <name type="common">Castor bean</name>
    <dbReference type="NCBI Taxonomy" id="3988"/>
    <lineage>
        <taxon>Eukaryota</taxon>
        <taxon>Viridiplantae</taxon>
        <taxon>Streptophyta</taxon>
        <taxon>Embryophyta</taxon>
        <taxon>Tracheophyta</taxon>
        <taxon>Spermatophyta</taxon>
        <taxon>Magnoliopsida</taxon>
        <taxon>eudicotyledons</taxon>
        <taxon>Gunneridae</taxon>
        <taxon>Pentapetalae</taxon>
        <taxon>rosids</taxon>
        <taxon>fabids</taxon>
        <taxon>Malpighiales</taxon>
        <taxon>Euphorbiaceae</taxon>
        <taxon>Acalyphoideae</taxon>
        <taxon>Acalypheae</taxon>
        <taxon>Ricinus</taxon>
    </lineage>
</organism>
<accession>B9S822</accession>
<dbReference type="PANTHER" id="PTHR31170:SF17">
    <property type="match status" value="1"/>
</dbReference>
<evidence type="ECO:0000313" key="3">
    <source>
        <dbReference type="Proteomes" id="UP000008311"/>
    </source>
</evidence>
<evidence type="ECO:0000256" key="1">
    <source>
        <dbReference type="SAM" id="Phobius"/>
    </source>
</evidence>
<gene>
    <name evidence="2" type="ORF">RCOM_1383960</name>
</gene>
<dbReference type="InterPro" id="IPR004158">
    <property type="entry name" value="DUF247_pln"/>
</dbReference>
<dbReference type="Proteomes" id="UP000008311">
    <property type="component" value="Unassembled WGS sequence"/>
</dbReference>
<dbReference type="AlphaFoldDB" id="B9S822"/>
<proteinExistence type="predicted"/>
<protein>
    <submittedName>
        <fullName evidence="2">Uncharacterized protein</fullName>
    </submittedName>
</protein>
<name>B9S822_RICCO</name>
<dbReference type="Pfam" id="PF03140">
    <property type="entry name" value="DUF247"/>
    <property type="match status" value="1"/>
</dbReference>